<feature type="coiled-coil region" evidence="1">
    <location>
        <begin position="10"/>
        <end position="41"/>
    </location>
</feature>
<evidence type="ECO:0000313" key="3">
    <source>
        <dbReference type="Proteomes" id="UP001597116"/>
    </source>
</evidence>
<evidence type="ECO:0000313" key="2">
    <source>
        <dbReference type="EMBL" id="MFD1145376.1"/>
    </source>
</evidence>
<keyword evidence="1" id="KW-0175">Coiled coil</keyword>
<organism evidence="2 3">
    <name type="scientific">Larkinella insperata</name>
    <dbReference type="NCBI Taxonomy" id="332158"/>
    <lineage>
        <taxon>Bacteria</taxon>
        <taxon>Pseudomonadati</taxon>
        <taxon>Bacteroidota</taxon>
        <taxon>Cytophagia</taxon>
        <taxon>Cytophagales</taxon>
        <taxon>Spirosomataceae</taxon>
        <taxon>Larkinella</taxon>
    </lineage>
</organism>
<evidence type="ECO:0000256" key="1">
    <source>
        <dbReference type="SAM" id="Coils"/>
    </source>
</evidence>
<reference evidence="3" key="1">
    <citation type="journal article" date="2019" name="Int. J. Syst. Evol. Microbiol.">
        <title>The Global Catalogue of Microorganisms (GCM) 10K type strain sequencing project: providing services to taxonomists for standard genome sequencing and annotation.</title>
        <authorList>
            <consortium name="The Broad Institute Genomics Platform"/>
            <consortium name="The Broad Institute Genome Sequencing Center for Infectious Disease"/>
            <person name="Wu L."/>
            <person name="Ma J."/>
        </authorList>
    </citation>
    <scope>NUCLEOTIDE SEQUENCE [LARGE SCALE GENOMIC DNA]</scope>
    <source>
        <strain evidence="3">CCUG 55608</strain>
    </source>
</reference>
<proteinExistence type="predicted"/>
<dbReference type="EMBL" id="JBHTLP010000044">
    <property type="protein sequence ID" value="MFD1145376.1"/>
    <property type="molecule type" value="Genomic_DNA"/>
</dbReference>
<gene>
    <name evidence="2" type="ORF">ACFQ4C_29895</name>
</gene>
<dbReference type="RefSeq" id="WP_379885669.1">
    <property type="nucleotide sequence ID" value="NZ_JBHTLP010000044.1"/>
</dbReference>
<comment type="caution">
    <text evidence="2">The sequence shown here is derived from an EMBL/GenBank/DDBJ whole genome shotgun (WGS) entry which is preliminary data.</text>
</comment>
<dbReference type="Proteomes" id="UP001597116">
    <property type="component" value="Unassembled WGS sequence"/>
</dbReference>
<accession>A0ABW3QGT9</accession>
<protein>
    <submittedName>
        <fullName evidence="2">Uncharacterized protein</fullName>
    </submittedName>
</protein>
<keyword evidence="3" id="KW-1185">Reference proteome</keyword>
<sequence length="146" mass="16594">MATTNLKDILAELEDYIKNTARQYAQACERARRLLAGLDKQEAVKLVAGTPGYVYLKQKGHKSLATEDIQQIINELGSEEEKRIVADFPAAQQALTDRLKETPSIGLVMKQAKVSYQQYYQRQLRPDLWSAEQMIAIVDVLDRLQI</sequence>
<name>A0ABW3QGT9_9BACT</name>